<dbReference type="Proteomes" id="UP001163321">
    <property type="component" value="Chromosome 2"/>
</dbReference>
<organism evidence="1 2">
    <name type="scientific">Peronosclerospora sorghi</name>
    <dbReference type="NCBI Taxonomy" id="230839"/>
    <lineage>
        <taxon>Eukaryota</taxon>
        <taxon>Sar</taxon>
        <taxon>Stramenopiles</taxon>
        <taxon>Oomycota</taxon>
        <taxon>Peronosporomycetes</taxon>
        <taxon>Peronosporales</taxon>
        <taxon>Peronosporaceae</taxon>
        <taxon>Peronosclerospora</taxon>
    </lineage>
</organism>
<sequence length="105" mass="11757">MIERRLAWGYSHKIVEPAPLVSEAIGCSYNVTLNALPSRPGLLYVNAKGRVVLQVSINGIISRLWKIYVKTNDTLAFVPKVLYVDLYGTSLDDEQATYERIIISS</sequence>
<protein>
    <submittedName>
        <fullName evidence="1">Uncharacterized protein</fullName>
    </submittedName>
</protein>
<gene>
    <name evidence="1" type="ORF">PsorP6_016705</name>
</gene>
<proteinExistence type="predicted"/>
<name>A0ACC0WBL9_9STRA</name>
<accession>A0ACC0WBL9</accession>
<dbReference type="EMBL" id="CM047581">
    <property type="protein sequence ID" value="KAI9916225.1"/>
    <property type="molecule type" value="Genomic_DNA"/>
</dbReference>
<comment type="caution">
    <text evidence="1">The sequence shown here is derived from an EMBL/GenBank/DDBJ whole genome shotgun (WGS) entry which is preliminary data.</text>
</comment>
<reference evidence="1 2" key="1">
    <citation type="journal article" date="2022" name="bioRxiv">
        <title>The genome of the oomycete Peronosclerospora sorghi, a cosmopolitan pathogen of maize and sorghum, is inflated with dispersed pseudogenes.</title>
        <authorList>
            <person name="Fletcher K."/>
            <person name="Martin F."/>
            <person name="Isakeit T."/>
            <person name="Cavanaugh K."/>
            <person name="Magill C."/>
            <person name="Michelmore R."/>
        </authorList>
    </citation>
    <scope>NUCLEOTIDE SEQUENCE [LARGE SCALE GENOMIC DNA]</scope>
    <source>
        <strain evidence="1">P6</strain>
    </source>
</reference>
<evidence type="ECO:0000313" key="2">
    <source>
        <dbReference type="Proteomes" id="UP001163321"/>
    </source>
</evidence>
<keyword evidence="2" id="KW-1185">Reference proteome</keyword>
<evidence type="ECO:0000313" key="1">
    <source>
        <dbReference type="EMBL" id="KAI9916225.1"/>
    </source>
</evidence>